<dbReference type="WBParaSite" id="MBELARI_LOCUS20900">
    <property type="protein sequence ID" value="MBELARI_LOCUS20900"/>
    <property type="gene ID" value="MBELARI_LOCUS20900"/>
</dbReference>
<sequence>MDNILLLILVFIGAVLANPLPIACADCEADLKRMSENLNLNNATWNEGIIYVKKVCDEHRLCTLDCDEAKKKFKPIFEEIKKANKEGNNEAQICRKTLNCIE</sequence>
<accession>A0AAF3F311</accession>
<name>A0AAF3F311_9BILA</name>
<evidence type="ECO:0000256" key="1">
    <source>
        <dbReference type="SAM" id="SignalP"/>
    </source>
</evidence>
<proteinExistence type="predicted"/>
<feature type="chain" id="PRO_5042029978" evidence="1">
    <location>
        <begin position="18"/>
        <end position="102"/>
    </location>
</feature>
<reference evidence="3" key="1">
    <citation type="submission" date="2024-02" db="UniProtKB">
        <authorList>
            <consortium name="WormBaseParasite"/>
        </authorList>
    </citation>
    <scope>IDENTIFICATION</scope>
</reference>
<dbReference type="Proteomes" id="UP000887575">
    <property type="component" value="Unassembled WGS sequence"/>
</dbReference>
<keyword evidence="1" id="KW-0732">Signal</keyword>
<evidence type="ECO:0000313" key="2">
    <source>
        <dbReference type="Proteomes" id="UP000887575"/>
    </source>
</evidence>
<protein>
    <submittedName>
        <fullName evidence="3">Saposin B-type domain-containing protein</fullName>
    </submittedName>
</protein>
<dbReference type="AlphaFoldDB" id="A0AAF3F311"/>
<feature type="signal peptide" evidence="1">
    <location>
        <begin position="1"/>
        <end position="17"/>
    </location>
</feature>
<keyword evidence="2" id="KW-1185">Reference proteome</keyword>
<organism evidence="2 3">
    <name type="scientific">Mesorhabditis belari</name>
    <dbReference type="NCBI Taxonomy" id="2138241"/>
    <lineage>
        <taxon>Eukaryota</taxon>
        <taxon>Metazoa</taxon>
        <taxon>Ecdysozoa</taxon>
        <taxon>Nematoda</taxon>
        <taxon>Chromadorea</taxon>
        <taxon>Rhabditida</taxon>
        <taxon>Rhabditina</taxon>
        <taxon>Rhabditomorpha</taxon>
        <taxon>Rhabditoidea</taxon>
        <taxon>Rhabditidae</taxon>
        <taxon>Mesorhabditinae</taxon>
        <taxon>Mesorhabditis</taxon>
    </lineage>
</organism>
<evidence type="ECO:0000313" key="3">
    <source>
        <dbReference type="WBParaSite" id="MBELARI_LOCUS20900"/>
    </source>
</evidence>